<proteinExistence type="predicted"/>
<dbReference type="InParanoid" id="A2F324"/>
<dbReference type="SUPFAM" id="SSF48371">
    <property type="entry name" value="ARM repeat"/>
    <property type="match status" value="1"/>
</dbReference>
<dbReference type="RefSeq" id="XP_001313617.1">
    <property type="nucleotide sequence ID" value="XM_001313616.1"/>
</dbReference>
<protein>
    <submittedName>
        <fullName evidence="1">Uncharacterized protein</fullName>
    </submittedName>
</protein>
<sequence>MDDYGVEENEQYEREQLQTKEEIKQVINPKSALNHELIEAKFKNILESYSNNSYNQNFEEFNQSFDFLRTNIRPGMEKRLLNTKIDFDFLLLMLDFIDGDIESLKYTGITMISKLCFYLNPFFNDELRNRFIQSVKPLFNISHDFTVSSLCAISNLIDLEENSADSYFELKDFIINSCSDKPIENEYQLFTIKNLVLHCSPNLIDYPSFYPFLIHHIIPADTETGDFPSVTTYAIYSIFYSLKTEDSINFLQNTIFPAFVNDLLANSDIQVLYALLGILIKSKELAKCVDFNRILKLLHHARRELSSRASFLMSLFIDDGIDYDPSEYLEIVIELVMSSKSSYEDFVSYTKLLASMFGKCTNSILLQLNSIREFVEYSLSIIQSGNSELSIPLLKCLTYLHQAVISYNMLTYFHSILDDCDCPQILRDCSEPENKELSVVLNNFIENLEHNGYPIFND</sequence>
<dbReference type="VEuPathDB" id="TrichDB:TVAG_189040"/>
<evidence type="ECO:0000313" key="1">
    <source>
        <dbReference type="EMBL" id="EAY00688.1"/>
    </source>
</evidence>
<dbReference type="VEuPathDB" id="TrichDB:TVAGG3_0762250"/>
<dbReference type="KEGG" id="tva:4758507"/>
<dbReference type="AlphaFoldDB" id="A2F324"/>
<dbReference type="Proteomes" id="UP000001542">
    <property type="component" value="Unassembled WGS sequence"/>
</dbReference>
<evidence type="ECO:0000313" key="2">
    <source>
        <dbReference type="Proteomes" id="UP000001542"/>
    </source>
</evidence>
<organism evidence="1 2">
    <name type="scientific">Trichomonas vaginalis (strain ATCC PRA-98 / G3)</name>
    <dbReference type="NCBI Taxonomy" id="412133"/>
    <lineage>
        <taxon>Eukaryota</taxon>
        <taxon>Metamonada</taxon>
        <taxon>Parabasalia</taxon>
        <taxon>Trichomonadida</taxon>
        <taxon>Trichomonadidae</taxon>
        <taxon>Trichomonas</taxon>
    </lineage>
</organism>
<reference evidence="1" key="2">
    <citation type="journal article" date="2007" name="Science">
        <title>Draft genome sequence of the sexually transmitted pathogen Trichomonas vaginalis.</title>
        <authorList>
            <person name="Carlton J.M."/>
            <person name="Hirt R.P."/>
            <person name="Silva J.C."/>
            <person name="Delcher A.L."/>
            <person name="Schatz M."/>
            <person name="Zhao Q."/>
            <person name="Wortman J.R."/>
            <person name="Bidwell S.L."/>
            <person name="Alsmark U.C.M."/>
            <person name="Besteiro S."/>
            <person name="Sicheritz-Ponten T."/>
            <person name="Noel C.J."/>
            <person name="Dacks J.B."/>
            <person name="Foster P.G."/>
            <person name="Simillion C."/>
            <person name="Van de Peer Y."/>
            <person name="Miranda-Saavedra D."/>
            <person name="Barton G.J."/>
            <person name="Westrop G.D."/>
            <person name="Mueller S."/>
            <person name="Dessi D."/>
            <person name="Fiori P.L."/>
            <person name="Ren Q."/>
            <person name="Paulsen I."/>
            <person name="Zhang H."/>
            <person name="Bastida-Corcuera F.D."/>
            <person name="Simoes-Barbosa A."/>
            <person name="Brown M.T."/>
            <person name="Hayes R.D."/>
            <person name="Mukherjee M."/>
            <person name="Okumura C.Y."/>
            <person name="Schneider R."/>
            <person name="Smith A.J."/>
            <person name="Vanacova S."/>
            <person name="Villalvazo M."/>
            <person name="Haas B.J."/>
            <person name="Pertea M."/>
            <person name="Feldblyum T.V."/>
            <person name="Utterback T.R."/>
            <person name="Shu C.L."/>
            <person name="Osoegawa K."/>
            <person name="de Jong P.J."/>
            <person name="Hrdy I."/>
            <person name="Horvathova L."/>
            <person name="Zubacova Z."/>
            <person name="Dolezal P."/>
            <person name="Malik S.B."/>
            <person name="Logsdon J.M. Jr."/>
            <person name="Henze K."/>
            <person name="Gupta A."/>
            <person name="Wang C.C."/>
            <person name="Dunne R.L."/>
            <person name="Upcroft J.A."/>
            <person name="Upcroft P."/>
            <person name="White O."/>
            <person name="Salzberg S.L."/>
            <person name="Tang P."/>
            <person name="Chiu C.-H."/>
            <person name="Lee Y.-S."/>
            <person name="Embley T.M."/>
            <person name="Coombs G.H."/>
            <person name="Mottram J.C."/>
            <person name="Tachezy J."/>
            <person name="Fraser-Liggett C.M."/>
            <person name="Johnson P.J."/>
        </authorList>
    </citation>
    <scope>NUCLEOTIDE SEQUENCE [LARGE SCALE GENOMIC DNA]</scope>
    <source>
        <strain evidence="1">G3</strain>
    </source>
</reference>
<keyword evidence="2" id="KW-1185">Reference proteome</keyword>
<gene>
    <name evidence="1" type="ORF">TVAG_189040</name>
</gene>
<dbReference type="SMR" id="A2F324"/>
<accession>A2F324</accession>
<name>A2F324_TRIV3</name>
<dbReference type="InterPro" id="IPR016024">
    <property type="entry name" value="ARM-type_fold"/>
</dbReference>
<dbReference type="EMBL" id="DS113592">
    <property type="protein sequence ID" value="EAY00688.1"/>
    <property type="molecule type" value="Genomic_DNA"/>
</dbReference>
<reference evidence="1" key="1">
    <citation type="submission" date="2006-10" db="EMBL/GenBank/DDBJ databases">
        <authorList>
            <person name="Amadeo P."/>
            <person name="Zhao Q."/>
            <person name="Wortman J."/>
            <person name="Fraser-Liggett C."/>
            <person name="Carlton J."/>
        </authorList>
    </citation>
    <scope>NUCLEOTIDE SEQUENCE</scope>
    <source>
        <strain evidence="1">G3</strain>
    </source>
</reference>